<dbReference type="GO" id="GO:0003723">
    <property type="term" value="F:RNA binding"/>
    <property type="evidence" value="ECO:0007669"/>
    <property type="project" value="UniProtKB-UniRule"/>
</dbReference>
<keyword evidence="1 3" id="KW-0963">Cytoplasm</keyword>
<accession>A0A1H1Z8G9</accession>
<dbReference type="PANTHER" id="PTHR30308:SF2">
    <property type="entry name" value="SSRA-BINDING PROTEIN"/>
    <property type="match status" value="1"/>
</dbReference>
<evidence type="ECO:0000313" key="5">
    <source>
        <dbReference type="EMBL" id="SDT30024.1"/>
    </source>
</evidence>
<dbReference type="EMBL" id="LT629772">
    <property type="protein sequence ID" value="SDT30024.1"/>
    <property type="molecule type" value="Genomic_DNA"/>
</dbReference>
<reference evidence="5 6" key="1">
    <citation type="submission" date="2016-10" db="EMBL/GenBank/DDBJ databases">
        <authorList>
            <person name="de Groot N.N."/>
        </authorList>
    </citation>
    <scope>NUCLEOTIDE SEQUENCE [LARGE SCALE GENOMIC DNA]</scope>
    <source>
        <strain evidence="5 6">DSM 21800</strain>
    </source>
</reference>
<dbReference type="GO" id="GO:0070930">
    <property type="term" value="P:trans-translation-dependent protein tagging"/>
    <property type="evidence" value="ECO:0007669"/>
    <property type="project" value="TreeGrafter"/>
</dbReference>
<sequence length="183" mass="19835">MAKSNKATPTGGGQAGKSTGKPAPGTKGGDRLIVAQNRRARHDFKINDTVEAGLVLGGTEVKSLREGRASLADAFATVDDGEVWLRAAHIGEYSHGTWTNHAARRTRKLLLNRKEIDRLERELGSSGTTLVPLAIYFSNGYAKVELAVATGKREYDKREAIAKRDADREAARALAARNRRARA</sequence>
<keyword evidence="6" id="KW-1185">Reference proteome</keyword>
<comment type="subcellular location">
    <subcellularLocation>
        <location evidence="3">Cytoplasm</location>
    </subcellularLocation>
    <text evidence="3">The tmRNA-SmpB complex associates with stalled 70S ribosomes.</text>
</comment>
<gene>
    <name evidence="3" type="primary">smpB</name>
    <name evidence="5" type="ORF">SAMN04489812_5057</name>
</gene>
<comment type="function">
    <text evidence="3">Required for rescue of stalled ribosomes mediated by trans-translation. Binds to transfer-messenger RNA (tmRNA), required for stable association of tmRNA with ribosomes. tmRNA and SmpB together mimic tRNA shape, replacing the anticodon stem-loop with SmpB. tmRNA is encoded by the ssrA gene; the 2 termini fold to resemble tRNA(Ala) and it encodes a 'tag peptide', a short internal open reading frame. During trans-translation Ala-aminoacylated tmRNA acts like a tRNA, entering the A-site of stalled ribosomes, displacing the stalled mRNA. The ribosome then switches to translate the ORF on the tmRNA; the nascent peptide is terminated with the 'tag peptide' encoded by the tmRNA and targeted for degradation. The ribosome is freed to recommence translation, which seems to be the essential function of trans-translation.</text>
</comment>
<proteinExistence type="inferred from homology"/>
<feature type="region of interest" description="Disordered" evidence="4">
    <location>
        <begin position="1"/>
        <end position="30"/>
    </location>
</feature>
<dbReference type="OrthoDB" id="9805462at2"/>
<dbReference type="Gene3D" id="2.40.280.10">
    <property type="match status" value="1"/>
</dbReference>
<dbReference type="InterPro" id="IPR000037">
    <property type="entry name" value="SsrA-bd_prot"/>
</dbReference>
<evidence type="ECO:0000256" key="4">
    <source>
        <dbReference type="SAM" id="MobiDB-lite"/>
    </source>
</evidence>
<dbReference type="CDD" id="cd09294">
    <property type="entry name" value="SmpB"/>
    <property type="match status" value="1"/>
</dbReference>
<dbReference type="STRING" id="630515.SAMN04489812_5057"/>
<dbReference type="SUPFAM" id="SSF74982">
    <property type="entry name" value="Small protein B (SmpB)"/>
    <property type="match status" value="1"/>
</dbReference>
<dbReference type="NCBIfam" id="TIGR00086">
    <property type="entry name" value="smpB"/>
    <property type="match status" value="1"/>
</dbReference>
<dbReference type="HAMAP" id="MF_00023">
    <property type="entry name" value="SmpB"/>
    <property type="match status" value="1"/>
</dbReference>
<dbReference type="NCBIfam" id="NF003843">
    <property type="entry name" value="PRK05422.1"/>
    <property type="match status" value="1"/>
</dbReference>
<evidence type="ECO:0000256" key="1">
    <source>
        <dbReference type="ARBA" id="ARBA00022490"/>
    </source>
</evidence>
<evidence type="ECO:0000313" key="6">
    <source>
        <dbReference type="Proteomes" id="UP000199103"/>
    </source>
</evidence>
<keyword evidence="2 3" id="KW-0694">RNA-binding</keyword>
<name>A0A1H1Z8G9_9ACTN</name>
<protein>
    <recommendedName>
        <fullName evidence="3">SsrA-binding protein</fullName>
    </recommendedName>
    <alternativeName>
        <fullName evidence="3">Small protein B</fullName>
    </alternativeName>
</protein>
<dbReference type="RefSeq" id="WP_091528726.1">
    <property type="nucleotide sequence ID" value="NZ_LT629772.1"/>
</dbReference>
<evidence type="ECO:0000256" key="2">
    <source>
        <dbReference type="ARBA" id="ARBA00022884"/>
    </source>
</evidence>
<dbReference type="GO" id="GO:0005829">
    <property type="term" value="C:cytosol"/>
    <property type="evidence" value="ECO:0007669"/>
    <property type="project" value="TreeGrafter"/>
</dbReference>
<dbReference type="Proteomes" id="UP000199103">
    <property type="component" value="Chromosome I"/>
</dbReference>
<dbReference type="InterPro" id="IPR023620">
    <property type="entry name" value="SmpB"/>
</dbReference>
<organism evidence="5 6">
    <name type="scientific">Microlunatus soli</name>
    <dbReference type="NCBI Taxonomy" id="630515"/>
    <lineage>
        <taxon>Bacteria</taxon>
        <taxon>Bacillati</taxon>
        <taxon>Actinomycetota</taxon>
        <taxon>Actinomycetes</taxon>
        <taxon>Propionibacteriales</taxon>
        <taxon>Propionibacteriaceae</taxon>
        <taxon>Microlunatus</taxon>
    </lineage>
</organism>
<dbReference type="GO" id="GO:0070929">
    <property type="term" value="P:trans-translation"/>
    <property type="evidence" value="ECO:0007669"/>
    <property type="project" value="UniProtKB-UniRule"/>
</dbReference>
<dbReference type="PANTHER" id="PTHR30308">
    <property type="entry name" value="TMRNA-BINDING COMPONENT OF TRANS-TRANSLATION TAGGING COMPLEX"/>
    <property type="match status" value="1"/>
</dbReference>
<comment type="similarity">
    <text evidence="3">Belongs to the SmpB family.</text>
</comment>
<evidence type="ECO:0000256" key="3">
    <source>
        <dbReference type="HAMAP-Rule" id="MF_00023"/>
    </source>
</evidence>
<dbReference type="Pfam" id="PF01668">
    <property type="entry name" value="SmpB"/>
    <property type="match status" value="1"/>
</dbReference>
<dbReference type="InterPro" id="IPR020081">
    <property type="entry name" value="SsrA-bd_prot_CS"/>
</dbReference>
<dbReference type="AlphaFoldDB" id="A0A1H1Z8G9"/>
<dbReference type="PROSITE" id="PS01317">
    <property type="entry name" value="SSRP"/>
    <property type="match status" value="1"/>
</dbReference>